<name>A0ABU4TAU0_9PSEU</name>
<accession>A0ABU4TAU0</accession>
<dbReference type="CDD" id="cd03801">
    <property type="entry name" value="GT4_PimA-like"/>
    <property type="match status" value="1"/>
</dbReference>
<sequence length="359" mass="39498">MRITFILPTFARKPIGGVRVVYEYANRLAALGCEVTVVHERWRQGWAQPVVHVREALRDMWNSLSPNRLRTAMKWFPVDSRVRLAILPVLEASRLPPGDVVVATHWTTARLLPHLSPGQGRPVHLVQGYEVWDGTDEVHAVLTLDVPKIVVSSYLAGVLRGLGVDQDRITVVPNGLDLRTFRPPDVERPRGRTVALLADRHQVKGLTTGVAALTDVRRVLPDLTVHAFGFGERPAELPEWMTYHQGLSGNSLVEQVYQRSAVYLCSSTTEGWGFPAAEAMACGSAVVSTRNGGVEDFCVHAETALLAEVGDSAGLAEAVVKMLVDEAFRAKCVQAGFRAVSRMDWATSANSFYRAMQRA</sequence>
<evidence type="ECO:0000313" key="4">
    <source>
        <dbReference type="EMBL" id="MDX8035033.1"/>
    </source>
</evidence>
<keyword evidence="2 4" id="KW-0808">Transferase</keyword>
<evidence type="ECO:0000256" key="1">
    <source>
        <dbReference type="ARBA" id="ARBA00022676"/>
    </source>
</evidence>
<comment type="caution">
    <text evidence="4">The sequence shown here is derived from an EMBL/GenBank/DDBJ whole genome shotgun (WGS) entry which is preliminary data.</text>
</comment>
<dbReference type="RefSeq" id="WP_319970043.1">
    <property type="nucleotide sequence ID" value="NZ_JAXAVW010000031.1"/>
</dbReference>
<keyword evidence="1 4" id="KW-0328">Glycosyltransferase</keyword>
<dbReference type="GO" id="GO:0016757">
    <property type="term" value="F:glycosyltransferase activity"/>
    <property type="evidence" value="ECO:0007669"/>
    <property type="project" value="UniProtKB-KW"/>
</dbReference>
<dbReference type="PANTHER" id="PTHR12526">
    <property type="entry name" value="GLYCOSYLTRANSFERASE"/>
    <property type="match status" value="1"/>
</dbReference>
<protein>
    <submittedName>
        <fullName evidence="4">Glycosyltransferase family 4 protein</fullName>
        <ecNumber evidence="4">2.4.-.-</ecNumber>
    </submittedName>
</protein>
<evidence type="ECO:0000259" key="3">
    <source>
        <dbReference type="Pfam" id="PF00534"/>
    </source>
</evidence>
<dbReference type="Gene3D" id="3.40.50.2000">
    <property type="entry name" value="Glycogen Phosphorylase B"/>
    <property type="match status" value="1"/>
</dbReference>
<dbReference type="Pfam" id="PF00534">
    <property type="entry name" value="Glycos_transf_1"/>
    <property type="match status" value="1"/>
</dbReference>
<proteinExistence type="predicted"/>
<reference evidence="4 5" key="1">
    <citation type="submission" date="2023-11" db="EMBL/GenBank/DDBJ databases">
        <title>Lentzea sokolovensis, sp. nov., Lentzea kristufkii, sp. nov., and Lentzea miocenensis, sp. nov., rare actinobacteria from Sokolov Coal Basin, Miocene lacustrine sediment, Czech Republic.</title>
        <authorList>
            <person name="Lara A."/>
            <person name="Kotroba L."/>
            <person name="Nouioui I."/>
            <person name="Neumann-Schaal M."/>
            <person name="Mast Y."/>
            <person name="Chronakova A."/>
        </authorList>
    </citation>
    <scope>NUCLEOTIDE SEQUENCE [LARGE SCALE GENOMIC DNA]</scope>
    <source>
        <strain evidence="4 5">BCCO 10_0856</strain>
    </source>
</reference>
<evidence type="ECO:0000313" key="5">
    <source>
        <dbReference type="Proteomes" id="UP001285521"/>
    </source>
</evidence>
<evidence type="ECO:0000256" key="2">
    <source>
        <dbReference type="ARBA" id="ARBA00022679"/>
    </source>
</evidence>
<dbReference type="SUPFAM" id="SSF53756">
    <property type="entry name" value="UDP-Glycosyltransferase/glycogen phosphorylase"/>
    <property type="match status" value="1"/>
</dbReference>
<dbReference type="PANTHER" id="PTHR12526:SF510">
    <property type="entry name" value="D-INOSITOL 3-PHOSPHATE GLYCOSYLTRANSFERASE"/>
    <property type="match status" value="1"/>
</dbReference>
<dbReference type="Proteomes" id="UP001285521">
    <property type="component" value="Unassembled WGS sequence"/>
</dbReference>
<gene>
    <name evidence="4" type="ORF">SK803_32860</name>
</gene>
<dbReference type="Gene3D" id="3.40.50.11090">
    <property type="match status" value="1"/>
</dbReference>
<keyword evidence="5" id="KW-1185">Reference proteome</keyword>
<feature type="domain" description="Glycosyl transferase family 1" evidence="3">
    <location>
        <begin position="237"/>
        <end position="336"/>
    </location>
</feature>
<organism evidence="4 5">
    <name type="scientific">Lentzea miocenica</name>
    <dbReference type="NCBI Taxonomy" id="3095431"/>
    <lineage>
        <taxon>Bacteria</taxon>
        <taxon>Bacillati</taxon>
        <taxon>Actinomycetota</taxon>
        <taxon>Actinomycetes</taxon>
        <taxon>Pseudonocardiales</taxon>
        <taxon>Pseudonocardiaceae</taxon>
        <taxon>Lentzea</taxon>
    </lineage>
</organism>
<dbReference type="EC" id="2.4.-.-" evidence="4"/>
<dbReference type="EMBL" id="JAXAVW010000031">
    <property type="protein sequence ID" value="MDX8035033.1"/>
    <property type="molecule type" value="Genomic_DNA"/>
</dbReference>
<dbReference type="InterPro" id="IPR001296">
    <property type="entry name" value="Glyco_trans_1"/>
</dbReference>